<keyword evidence="2" id="KW-0560">Oxidoreductase</keyword>
<dbReference type="Pfam" id="PF05368">
    <property type="entry name" value="NmrA"/>
    <property type="match status" value="1"/>
</dbReference>
<dbReference type="PANTHER" id="PTHR47706">
    <property type="entry name" value="NMRA-LIKE FAMILY PROTEIN"/>
    <property type="match status" value="1"/>
</dbReference>
<evidence type="ECO:0000256" key="1">
    <source>
        <dbReference type="ARBA" id="ARBA00022857"/>
    </source>
</evidence>
<name>A0A139B0R8_GONPJ</name>
<dbReference type="AlphaFoldDB" id="A0A139B0R8"/>
<evidence type="ECO:0000256" key="2">
    <source>
        <dbReference type="ARBA" id="ARBA00023002"/>
    </source>
</evidence>
<protein>
    <submittedName>
        <fullName evidence="4">NAD(P)-binding protein</fullName>
    </submittedName>
</protein>
<dbReference type="InterPro" id="IPR051609">
    <property type="entry name" value="NmrA/Isoflavone_reductase-like"/>
</dbReference>
<dbReference type="InterPro" id="IPR008030">
    <property type="entry name" value="NmrA-like"/>
</dbReference>
<gene>
    <name evidence="4" type="ORF">M427DRAFT_40377</name>
</gene>
<dbReference type="SUPFAM" id="SSF51735">
    <property type="entry name" value="NAD(P)-binding Rossmann-fold domains"/>
    <property type="match status" value="1"/>
</dbReference>
<dbReference type="InterPro" id="IPR036291">
    <property type="entry name" value="NAD(P)-bd_dom_sf"/>
</dbReference>
<keyword evidence="1" id="KW-0521">NADP</keyword>
<dbReference type="OMA" id="FLMVEPG"/>
<dbReference type="GO" id="GO:0016491">
    <property type="term" value="F:oxidoreductase activity"/>
    <property type="evidence" value="ECO:0007669"/>
    <property type="project" value="UniProtKB-KW"/>
</dbReference>
<feature type="domain" description="NmrA-like" evidence="3">
    <location>
        <begin position="52"/>
        <end position="226"/>
    </location>
</feature>
<evidence type="ECO:0000313" key="5">
    <source>
        <dbReference type="Proteomes" id="UP000070544"/>
    </source>
</evidence>
<dbReference type="PANTHER" id="PTHR47706:SF9">
    <property type="entry name" value="NMRA-LIKE DOMAIN-CONTAINING PROTEIN-RELATED"/>
    <property type="match status" value="1"/>
</dbReference>
<dbReference type="OrthoDB" id="2109383at2759"/>
<evidence type="ECO:0000313" key="4">
    <source>
        <dbReference type="EMBL" id="KXS22540.1"/>
    </source>
</evidence>
<sequence length="280" mass="29758">MPQLKVALAGNGPFADIVAKALLETKSFDVVVVGRKEKDTVAGASTKIVPAWDVPGLTEAFAGVDYVISTLGMFSLADPQFVVIHAAKAAGVKGIVLSEYGVPVTAYPKSMLGGLKVPARELVKQVGLDWIALINGFFLDYPFSAFSPDDATKKALVIGSPEAKVSLASREDVAAYLAQVVLRFDEFKSGEVQVSAATVSVREVIAEIGKAKGITYEIVSEPVGEAVPKFLANTQDVFRLIGIAAAQGFALNDNDVTAKFPSVHPKGLDYWIPKLYGKQE</sequence>
<evidence type="ECO:0000259" key="3">
    <source>
        <dbReference type="Pfam" id="PF05368"/>
    </source>
</evidence>
<dbReference type="Proteomes" id="UP000070544">
    <property type="component" value="Unassembled WGS sequence"/>
</dbReference>
<reference evidence="4 5" key="1">
    <citation type="journal article" date="2015" name="Genome Biol. Evol.">
        <title>Phylogenomic analyses indicate that early fungi evolved digesting cell walls of algal ancestors of land plants.</title>
        <authorList>
            <person name="Chang Y."/>
            <person name="Wang S."/>
            <person name="Sekimoto S."/>
            <person name="Aerts A.L."/>
            <person name="Choi C."/>
            <person name="Clum A."/>
            <person name="LaButti K.M."/>
            <person name="Lindquist E.A."/>
            <person name="Yee Ngan C."/>
            <person name="Ohm R.A."/>
            <person name="Salamov A.A."/>
            <person name="Grigoriev I.V."/>
            <person name="Spatafora J.W."/>
            <person name="Berbee M.L."/>
        </authorList>
    </citation>
    <scope>NUCLEOTIDE SEQUENCE [LARGE SCALE GENOMIC DNA]</scope>
    <source>
        <strain evidence="4 5">JEL478</strain>
    </source>
</reference>
<dbReference type="STRING" id="1344416.A0A139B0R8"/>
<organism evidence="4 5">
    <name type="scientific">Gonapodya prolifera (strain JEL478)</name>
    <name type="common">Monoblepharis prolifera</name>
    <dbReference type="NCBI Taxonomy" id="1344416"/>
    <lineage>
        <taxon>Eukaryota</taxon>
        <taxon>Fungi</taxon>
        <taxon>Fungi incertae sedis</taxon>
        <taxon>Chytridiomycota</taxon>
        <taxon>Chytridiomycota incertae sedis</taxon>
        <taxon>Monoblepharidomycetes</taxon>
        <taxon>Monoblepharidales</taxon>
        <taxon>Gonapodyaceae</taxon>
        <taxon>Gonapodya</taxon>
    </lineage>
</organism>
<accession>A0A139B0R8</accession>
<dbReference type="Gene3D" id="3.40.50.720">
    <property type="entry name" value="NAD(P)-binding Rossmann-like Domain"/>
    <property type="match status" value="1"/>
</dbReference>
<dbReference type="EMBL" id="KQ965731">
    <property type="protein sequence ID" value="KXS22540.1"/>
    <property type="molecule type" value="Genomic_DNA"/>
</dbReference>
<proteinExistence type="predicted"/>
<keyword evidence="5" id="KW-1185">Reference proteome</keyword>